<dbReference type="Pfam" id="PF10544">
    <property type="entry name" value="T5orf172"/>
    <property type="match status" value="1"/>
</dbReference>
<dbReference type="SMART" id="SM00974">
    <property type="entry name" value="T5orf172"/>
    <property type="match status" value="1"/>
</dbReference>
<dbReference type="EMBL" id="RCTY01000035">
    <property type="protein sequence ID" value="ROU06312.1"/>
    <property type="molecule type" value="Genomic_DNA"/>
</dbReference>
<reference evidence="2 3" key="1">
    <citation type="submission" date="2018-10" db="EMBL/GenBank/DDBJ databases">
        <title>The genome of Lysobacter enzymogenes OH11.</title>
        <authorList>
            <person name="Liu F."/>
            <person name="Zhao Y."/>
            <person name="Qian G."/>
            <person name="Chen Y."/>
            <person name="Xu H."/>
        </authorList>
    </citation>
    <scope>NUCLEOTIDE SEQUENCE [LARGE SCALE GENOMIC DNA]</scope>
    <source>
        <strain evidence="2 3">OH11</strain>
    </source>
</reference>
<proteinExistence type="predicted"/>
<gene>
    <name evidence="2" type="ORF">D9T17_14225</name>
</gene>
<dbReference type="InterPro" id="IPR018306">
    <property type="entry name" value="Phage_T5_Orf172_DNA-bd"/>
</dbReference>
<feature type="domain" description="Bacteriophage T5 Orf172 DNA-binding" evidence="1">
    <location>
        <begin position="61"/>
        <end position="153"/>
    </location>
</feature>
<dbReference type="Proteomes" id="UP000275910">
    <property type="component" value="Unassembled WGS sequence"/>
</dbReference>
<evidence type="ECO:0000259" key="1">
    <source>
        <dbReference type="SMART" id="SM00974"/>
    </source>
</evidence>
<comment type="caution">
    <text evidence="2">The sequence shown here is derived from an EMBL/GenBank/DDBJ whole genome shotgun (WGS) entry which is preliminary data.</text>
</comment>
<sequence length="243" mass="27361">MRRRAVSEREPGLSAAHVNAFCTPRSRPLGEDRPMSFLRSREPERPAGASEGRCFVYVLPCAYEDLLKIGHSRNPLERAQALQPRYFEFFDLDRAFAAEVDKVREARALEHALHARLREHNAPAPLTVRAQAAGLGEWYRGAWAQLQDEAARWQAQGHRLHRPLSAWFARELAGQGEALYARAEALLSQLQGDTAPLDDPALAPLRRNLLDTLDAHRALAGDLDRRLPAALLDWYRRGGRPVP</sequence>
<protein>
    <submittedName>
        <fullName evidence="2">GIY-YIG nuclease family protein</fullName>
    </submittedName>
</protein>
<evidence type="ECO:0000313" key="3">
    <source>
        <dbReference type="Proteomes" id="UP000275910"/>
    </source>
</evidence>
<accession>A0A3N2RFT5</accession>
<name>A0A3N2RFT5_LYSEN</name>
<evidence type="ECO:0000313" key="2">
    <source>
        <dbReference type="EMBL" id="ROU06312.1"/>
    </source>
</evidence>
<organism evidence="2 3">
    <name type="scientific">Lysobacter enzymogenes</name>
    <dbReference type="NCBI Taxonomy" id="69"/>
    <lineage>
        <taxon>Bacteria</taxon>
        <taxon>Pseudomonadati</taxon>
        <taxon>Pseudomonadota</taxon>
        <taxon>Gammaproteobacteria</taxon>
        <taxon>Lysobacterales</taxon>
        <taxon>Lysobacteraceae</taxon>
        <taxon>Lysobacter</taxon>
    </lineage>
</organism>
<dbReference type="AlphaFoldDB" id="A0A3N2RFT5"/>